<keyword evidence="1" id="KW-0472">Membrane</keyword>
<organism evidence="2">
    <name type="scientific">Wuchereria bancrofti</name>
    <dbReference type="NCBI Taxonomy" id="6293"/>
    <lineage>
        <taxon>Eukaryota</taxon>
        <taxon>Metazoa</taxon>
        <taxon>Ecdysozoa</taxon>
        <taxon>Nematoda</taxon>
        <taxon>Chromadorea</taxon>
        <taxon>Rhabditida</taxon>
        <taxon>Spirurina</taxon>
        <taxon>Spiruromorpha</taxon>
        <taxon>Filarioidea</taxon>
        <taxon>Onchocercidae</taxon>
        <taxon>Wuchereria</taxon>
    </lineage>
</organism>
<protein>
    <submittedName>
        <fullName evidence="2">Uncharacterized protein</fullName>
    </submittedName>
</protein>
<reference evidence="2" key="1">
    <citation type="submission" date="2016-11" db="UniProtKB">
        <authorList>
            <consortium name="WormBaseParasite"/>
        </authorList>
    </citation>
    <scope>IDENTIFICATION</scope>
    <source>
        <strain evidence="2">pt0022</strain>
    </source>
</reference>
<feature type="transmembrane region" description="Helical" evidence="1">
    <location>
        <begin position="394"/>
        <end position="415"/>
    </location>
</feature>
<sequence>MVSTQWSWDSVRLIALVLNALYGLEEYYNSCYKDLNVDGLFGLRIIEGHLKSIQEHVDDRSVDSEIMDEIRNLSLMASMIANKSLSFVANRDKEYFNQYQFLLHRPYKMNFIPQRTDERFRWKVKQLKTSKNDKISPPPILLAEKQSSRCFTELLLANSNLTVKPYSCHLSIDCMKRMLNQRGFTGYQLTRQILYVSIALQTSCSSTLSNFIFLTRNQTITSFVTEHCTNMVDELTVLLRNPRITARLNYDERDLLMEQIFTCGQFGFVELSSLHFFASILSWQNPTLGCFTNDKSDTMIGDVNNSYSNDGLNSDLCSAHSATVAAGALAVYLRFLLDRGPWPEYYLADQPVVVYGIAAEEKFRQFSYGRWVRDSFISSVRHARPPEIGWSPDLFAYFLLLSIMLGGFITSHFCYKPREYNMDKVIIYGNGYDNTE</sequence>
<dbReference type="PANTHER" id="PTHR33539:SF1">
    <property type="entry name" value="UPF0764 PROTEIN C16ORF89"/>
    <property type="match status" value="1"/>
</dbReference>
<proteinExistence type="predicted"/>
<accession>A0A1I8EMU5</accession>
<dbReference type="GO" id="GO:0005829">
    <property type="term" value="C:cytosol"/>
    <property type="evidence" value="ECO:0007669"/>
    <property type="project" value="TreeGrafter"/>
</dbReference>
<dbReference type="STRING" id="6293.A0A1I8EMU5"/>
<keyword evidence="1" id="KW-0812">Transmembrane</keyword>
<evidence type="ECO:0000256" key="1">
    <source>
        <dbReference type="SAM" id="Phobius"/>
    </source>
</evidence>
<dbReference type="PANTHER" id="PTHR33539">
    <property type="entry name" value="UPF0764 PROTEIN C16ORF89"/>
    <property type="match status" value="1"/>
</dbReference>
<dbReference type="WBParaSite" id="maker-PairedContig_332-snap-gene-0.3-mRNA-1">
    <property type="protein sequence ID" value="maker-PairedContig_332-snap-gene-0.3-mRNA-1"/>
    <property type="gene ID" value="maker-PairedContig_332-snap-gene-0.3"/>
</dbReference>
<keyword evidence="1" id="KW-1133">Transmembrane helix</keyword>
<dbReference type="InterPro" id="IPR031751">
    <property type="entry name" value="DUF4735"/>
</dbReference>
<dbReference type="Pfam" id="PF15882">
    <property type="entry name" value="DUF4735"/>
    <property type="match status" value="1"/>
</dbReference>
<evidence type="ECO:0000313" key="2">
    <source>
        <dbReference type="WBParaSite" id="maker-PairedContig_332-snap-gene-0.3-mRNA-1"/>
    </source>
</evidence>
<dbReference type="GO" id="GO:0016020">
    <property type="term" value="C:membrane"/>
    <property type="evidence" value="ECO:0007669"/>
    <property type="project" value="TreeGrafter"/>
</dbReference>
<name>A0A1I8EMU5_WUCBA</name>
<dbReference type="AlphaFoldDB" id="A0A1I8EMU5"/>